<evidence type="ECO:0000259" key="2">
    <source>
        <dbReference type="PROSITE" id="PS00028"/>
    </source>
</evidence>
<name>A0A815SCC1_9BILA</name>
<feature type="compositionally biased region" description="Low complexity" evidence="1">
    <location>
        <begin position="983"/>
        <end position="994"/>
    </location>
</feature>
<feature type="region of interest" description="Disordered" evidence="1">
    <location>
        <begin position="1028"/>
        <end position="1070"/>
    </location>
</feature>
<sequence length="1070" mass="123153">MEYLLLQHGCYDLKPFNVLHYNVCSAHPQPLDNRNFSVCSVCQPCFDRQQRGRSRIRSIGKLDGLTIWKMKKISMFGKPICETCRQELRKHHVTPEIKQESRELFQWLYDENIVHTPTTISSSQSNQYEQIKTIFSQLARENQQTLRDSLRSMNYQQEIPTTFSYNGRTFKSKKNFCHSATKILQFILQTLAPNDSAQIWEDIIESSYRSGNGTNINMDRNFEIIMQGLAESYQNCEHWSTKRQILSTFAKDVPLSIIQKFIPDLTPYRFTKAGEQADYFGKGTVVDTSRQPTVRYTDEQVAHFVQFISSPHVSTDLPFGQKTLKLSTGEEISISNVIRNMIPSRIIDQYLSYCLEMSPGFQPVKKSSLYSILHECAESTRTSLQGLDYFTADGSSSFDILITIVDDLQRLGLSTSDATSIKKNLQASKNYLKTDYKTHVQRHSSISDHCSTFALSDTSEKSWREECDHDHDDVCDRCELLKETIQSIECGINKLNETKIRERLLHRLNHHARCINAWKAHQLRLVHQDYARTVLLQQMEGNTIFVYIDWAMKWLPTAYREAQRDFFAKRGLSWHVAYIIRKVSTNDRSTSSASQQTTAGEAASVYQHKTFVHIFDQCIQNGKTVISVLQHIFLQIKQEFPQIKYAHIRADNAGCYHGSETLLAMSKLAQDTGVWIKSVDFCDPQGGKGPCDRMAAVIKCIIRAYINQKNDVTNAMQFCEAGSLARGVEFHACTIDQVNNDKIEWKGISNYFNIEYNKEEIRTWRSYQIGKGKTFKWSQVPLVKSINVLNCIYSPKKKIEWITEWIKKGLESDSQPESENEEENDDTIVEEENDMIEMPRIFDCPENDCIRQYRKYGHLLNHIASGRHQRKPHRMSLIDRSKLLYQQNLEAVHDQPLPSLPFQVVDSTMKKSSIPSLKQNWPALIKKPATPFTNKQKEYLTNKFEEGISGMKWDPKSAAIEMQVRTENDGFFGRLAASRKRQQSSASQSQALTKSKLRSTDKDDLDDDEEELEQDSIVISEVISRLTRSQISKTKGQQQTSTTASTTNKPLKNKDISSDNLQQPPKRRSK</sequence>
<gene>
    <name evidence="3" type="ORF">GPM918_LOCUS36134</name>
    <name evidence="4" type="ORF">SRO942_LOCUS36861</name>
</gene>
<feature type="compositionally biased region" description="Acidic residues" evidence="1">
    <location>
        <begin position="1003"/>
        <end position="1013"/>
    </location>
</feature>
<comment type="caution">
    <text evidence="3">The sequence shown here is derived from an EMBL/GenBank/DDBJ whole genome shotgun (WGS) entry which is preliminary data.</text>
</comment>
<evidence type="ECO:0000313" key="3">
    <source>
        <dbReference type="EMBL" id="CAF1488279.1"/>
    </source>
</evidence>
<evidence type="ECO:0000313" key="5">
    <source>
        <dbReference type="Proteomes" id="UP000663829"/>
    </source>
</evidence>
<proteinExistence type="predicted"/>
<dbReference type="EMBL" id="CAJNOQ010021572">
    <property type="protein sequence ID" value="CAF1488279.1"/>
    <property type="molecule type" value="Genomic_DNA"/>
</dbReference>
<dbReference type="Proteomes" id="UP000681722">
    <property type="component" value="Unassembled WGS sequence"/>
</dbReference>
<reference evidence="3" key="1">
    <citation type="submission" date="2021-02" db="EMBL/GenBank/DDBJ databases">
        <authorList>
            <person name="Nowell W R."/>
        </authorList>
    </citation>
    <scope>NUCLEOTIDE SEQUENCE</scope>
</reference>
<dbReference type="PANTHER" id="PTHR33845:SF1">
    <property type="entry name" value="C2H2-TYPE DOMAIN-CONTAINING PROTEIN"/>
    <property type="match status" value="1"/>
</dbReference>
<evidence type="ECO:0000256" key="1">
    <source>
        <dbReference type="SAM" id="MobiDB-lite"/>
    </source>
</evidence>
<dbReference type="EMBL" id="CAJOBC010087057">
    <property type="protein sequence ID" value="CAF4351849.1"/>
    <property type="molecule type" value="Genomic_DNA"/>
</dbReference>
<feature type="region of interest" description="Disordered" evidence="1">
    <location>
        <begin position="977"/>
        <end position="1013"/>
    </location>
</feature>
<dbReference type="PANTHER" id="PTHR33845">
    <property type="entry name" value="C2H2-TYPE DOMAIN-CONTAINING PROTEIN"/>
    <property type="match status" value="1"/>
</dbReference>
<evidence type="ECO:0000313" key="4">
    <source>
        <dbReference type="EMBL" id="CAF4351849.1"/>
    </source>
</evidence>
<protein>
    <recommendedName>
        <fullName evidence="2">C2H2-type domain-containing protein</fullName>
    </recommendedName>
</protein>
<accession>A0A815SCC1</accession>
<feature type="domain" description="C2H2-type" evidence="2">
    <location>
        <begin position="844"/>
        <end position="868"/>
    </location>
</feature>
<dbReference type="Proteomes" id="UP000663829">
    <property type="component" value="Unassembled WGS sequence"/>
</dbReference>
<dbReference type="OrthoDB" id="5988132at2759"/>
<dbReference type="AlphaFoldDB" id="A0A815SCC1"/>
<organism evidence="3 5">
    <name type="scientific">Didymodactylos carnosus</name>
    <dbReference type="NCBI Taxonomy" id="1234261"/>
    <lineage>
        <taxon>Eukaryota</taxon>
        <taxon>Metazoa</taxon>
        <taxon>Spiralia</taxon>
        <taxon>Gnathifera</taxon>
        <taxon>Rotifera</taxon>
        <taxon>Eurotatoria</taxon>
        <taxon>Bdelloidea</taxon>
        <taxon>Philodinida</taxon>
        <taxon>Philodinidae</taxon>
        <taxon>Didymodactylos</taxon>
    </lineage>
</organism>
<dbReference type="InterPro" id="IPR013087">
    <property type="entry name" value="Znf_C2H2_type"/>
</dbReference>
<keyword evidence="5" id="KW-1185">Reference proteome</keyword>
<dbReference type="PROSITE" id="PS00028">
    <property type="entry name" value="ZINC_FINGER_C2H2_1"/>
    <property type="match status" value="1"/>
</dbReference>
<feature type="compositionally biased region" description="Low complexity" evidence="1">
    <location>
        <begin position="1029"/>
        <end position="1047"/>
    </location>
</feature>